<dbReference type="GO" id="GO:0004644">
    <property type="term" value="F:phosphoribosylglycinamide formyltransferase activity"/>
    <property type="evidence" value="ECO:0007669"/>
    <property type="project" value="UniProtKB-UniRule"/>
</dbReference>
<proteinExistence type="inferred from homology"/>
<dbReference type="EC" id="2.1.2.2" evidence="4"/>
<dbReference type="Proteomes" id="UP000536835">
    <property type="component" value="Unassembled WGS sequence"/>
</dbReference>
<evidence type="ECO:0000313" key="7">
    <source>
        <dbReference type="Proteomes" id="UP000536835"/>
    </source>
</evidence>
<keyword evidence="2 4" id="KW-0808">Transferase</keyword>
<accession>A0A7Y3RMK6</accession>
<dbReference type="SUPFAM" id="SSF53328">
    <property type="entry name" value="Formyltransferase"/>
    <property type="match status" value="1"/>
</dbReference>
<protein>
    <recommendedName>
        <fullName evidence="4">Phosphoribosylglycinamide formyltransferase</fullName>
        <ecNumber evidence="4">2.1.2.2</ecNumber>
    </recommendedName>
    <alternativeName>
        <fullName evidence="4">5'-phosphoribosylglycinamide transformylase</fullName>
    </alternativeName>
    <alternativeName>
        <fullName evidence="4">GAR transformylase</fullName>
        <shortName evidence="4">GART</shortName>
    </alternativeName>
</protein>
<comment type="function">
    <text evidence="4">Catalyzes the transfer of a formyl group from 10-formyltetrahydrofolate to 5-phospho-ribosyl-glycinamide (GAR), producing 5-phospho-ribosyl-N-formylglycinamide (FGAR) and tetrahydrofolate.</text>
</comment>
<feature type="site" description="Raises pKa of active site His" evidence="4">
    <location>
        <position position="144"/>
    </location>
</feature>
<dbReference type="NCBIfam" id="TIGR00639">
    <property type="entry name" value="PurN"/>
    <property type="match status" value="1"/>
</dbReference>
<dbReference type="Gene3D" id="3.40.50.170">
    <property type="entry name" value="Formyl transferase, N-terminal domain"/>
    <property type="match status" value="1"/>
</dbReference>
<dbReference type="Pfam" id="PF00551">
    <property type="entry name" value="Formyl_trans_N"/>
    <property type="match status" value="1"/>
</dbReference>
<dbReference type="PANTHER" id="PTHR43369:SF2">
    <property type="entry name" value="PHOSPHORIBOSYLGLYCINAMIDE FORMYLTRANSFERASE"/>
    <property type="match status" value="1"/>
</dbReference>
<comment type="catalytic activity">
    <reaction evidence="4">
        <text>N(1)-(5-phospho-beta-D-ribosyl)glycinamide + (6R)-10-formyltetrahydrofolate = N(2)-formyl-N(1)-(5-phospho-beta-D-ribosyl)glycinamide + (6S)-5,6,7,8-tetrahydrofolate + H(+)</text>
        <dbReference type="Rhea" id="RHEA:15053"/>
        <dbReference type="ChEBI" id="CHEBI:15378"/>
        <dbReference type="ChEBI" id="CHEBI:57453"/>
        <dbReference type="ChEBI" id="CHEBI:143788"/>
        <dbReference type="ChEBI" id="CHEBI:147286"/>
        <dbReference type="ChEBI" id="CHEBI:195366"/>
        <dbReference type="EC" id="2.1.2.2"/>
    </reaction>
</comment>
<comment type="pathway">
    <text evidence="1 4">Purine metabolism; IMP biosynthesis via de novo pathway; N(2)-formyl-N(1)-(5-phospho-D-ribosyl)glycinamide from N(1)-(5-phospho-D-ribosyl)glycinamide (10-formyl THF route): step 1/1.</text>
</comment>
<evidence type="ECO:0000256" key="3">
    <source>
        <dbReference type="ARBA" id="ARBA00022755"/>
    </source>
</evidence>
<dbReference type="UniPathway" id="UPA00074">
    <property type="reaction ID" value="UER00126"/>
</dbReference>
<organism evidence="6 7">
    <name type="scientific">Parvularcula mediterranea</name>
    <dbReference type="NCBI Taxonomy" id="2732508"/>
    <lineage>
        <taxon>Bacteria</taxon>
        <taxon>Pseudomonadati</taxon>
        <taxon>Pseudomonadota</taxon>
        <taxon>Alphaproteobacteria</taxon>
        <taxon>Parvularculales</taxon>
        <taxon>Parvularculaceae</taxon>
        <taxon>Parvularcula</taxon>
    </lineage>
</organism>
<evidence type="ECO:0000313" key="6">
    <source>
        <dbReference type="EMBL" id="NNU16346.1"/>
    </source>
</evidence>
<comment type="caution">
    <text evidence="6">The sequence shown here is derived from an EMBL/GenBank/DDBJ whole genome shotgun (WGS) entry which is preliminary data.</text>
</comment>
<evidence type="ECO:0000256" key="4">
    <source>
        <dbReference type="HAMAP-Rule" id="MF_01930"/>
    </source>
</evidence>
<evidence type="ECO:0000256" key="1">
    <source>
        <dbReference type="ARBA" id="ARBA00005054"/>
    </source>
</evidence>
<dbReference type="InterPro" id="IPR004607">
    <property type="entry name" value="GART"/>
</dbReference>
<dbReference type="InterPro" id="IPR002376">
    <property type="entry name" value="Formyl_transf_N"/>
</dbReference>
<comment type="similarity">
    <text evidence="4">Belongs to the GART family.</text>
</comment>
<dbReference type="PANTHER" id="PTHR43369">
    <property type="entry name" value="PHOSPHORIBOSYLGLYCINAMIDE FORMYLTRANSFERASE"/>
    <property type="match status" value="1"/>
</dbReference>
<feature type="binding site" evidence="4">
    <location>
        <position position="64"/>
    </location>
    <ligand>
        <name>(6R)-10-formyltetrahydrofolate</name>
        <dbReference type="ChEBI" id="CHEBI:195366"/>
    </ligand>
</feature>
<dbReference type="EMBL" id="JABFCX010000002">
    <property type="protein sequence ID" value="NNU16346.1"/>
    <property type="molecule type" value="Genomic_DNA"/>
</dbReference>
<keyword evidence="7" id="KW-1185">Reference proteome</keyword>
<sequence length="204" mass="21454">MKKIAILISGRGSNMAVILDAIKRGEVPAEVALVLSNRADAAGLQTASDAGIPVAVVPSKGKSREDFEASVQEELIHAGAEFVCLAGFMRVLSQGFVEAWSGRMLNIHPSLLPLFRGLHVHEQALEARVAVSGCTVHYVTPELDGGPIVGQAVVPVEPGDTPDTLAERVQKAEHILYPAALARCLGGAGNVLPQPGILIAFREV</sequence>
<feature type="binding site" evidence="4">
    <location>
        <begin position="12"/>
        <end position="14"/>
    </location>
    <ligand>
        <name>N(1)-(5-phospho-beta-D-ribosyl)glycinamide</name>
        <dbReference type="ChEBI" id="CHEBI:143788"/>
    </ligand>
</feature>
<keyword evidence="3 4" id="KW-0658">Purine biosynthesis</keyword>
<dbReference type="GO" id="GO:0005829">
    <property type="term" value="C:cytosol"/>
    <property type="evidence" value="ECO:0007669"/>
    <property type="project" value="TreeGrafter"/>
</dbReference>
<dbReference type="HAMAP" id="MF_01930">
    <property type="entry name" value="PurN"/>
    <property type="match status" value="1"/>
</dbReference>
<dbReference type="GO" id="GO:0006189">
    <property type="term" value="P:'de novo' IMP biosynthetic process"/>
    <property type="evidence" value="ECO:0007669"/>
    <property type="project" value="UniProtKB-UniRule"/>
</dbReference>
<gene>
    <name evidence="4" type="primary">purN</name>
    <name evidence="6" type="ORF">HK107_08440</name>
</gene>
<comment type="caution">
    <text evidence="4">Lacks conserved residue(s) required for the propagation of feature annotation.</text>
</comment>
<feature type="active site" description="Proton donor" evidence="4">
    <location>
        <position position="108"/>
    </location>
</feature>
<feature type="binding site" evidence="4">
    <location>
        <position position="106"/>
    </location>
    <ligand>
        <name>(6R)-10-formyltetrahydrofolate</name>
        <dbReference type="ChEBI" id="CHEBI:195366"/>
    </ligand>
</feature>
<dbReference type="AlphaFoldDB" id="A0A7Y3RMK6"/>
<evidence type="ECO:0000256" key="2">
    <source>
        <dbReference type="ARBA" id="ARBA00022679"/>
    </source>
</evidence>
<name>A0A7Y3RMK6_9PROT</name>
<reference evidence="6 7" key="1">
    <citation type="submission" date="2020-05" db="EMBL/GenBank/DDBJ databases">
        <title>Parvularcula mediterraneae sp. nov., isolated from polypropylene straw from shallow seawater of the seashore of Laganas in Zakynthos island, Greece.</title>
        <authorList>
            <person name="Szabo I."/>
            <person name="Al-Omari J."/>
            <person name="Rado J."/>
            <person name="Szerdahelyi G.S."/>
        </authorList>
    </citation>
    <scope>NUCLEOTIDE SEQUENCE [LARGE SCALE GENOMIC DNA]</scope>
    <source>
        <strain evidence="6 7">ZS-1/3</strain>
    </source>
</reference>
<dbReference type="CDD" id="cd08645">
    <property type="entry name" value="FMT_core_GART"/>
    <property type="match status" value="1"/>
</dbReference>
<dbReference type="InterPro" id="IPR036477">
    <property type="entry name" value="Formyl_transf_N_sf"/>
</dbReference>
<dbReference type="RefSeq" id="WP_173198492.1">
    <property type="nucleotide sequence ID" value="NZ_JABFCX010000002.1"/>
</dbReference>
<feature type="domain" description="Formyl transferase N-terminal" evidence="5">
    <location>
        <begin position="2"/>
        <end position="181"/>
    </location>
</feature>
<evidence type="ECO:0000259" key="5">
    <source>
        <dbReference type="Pfam" id="PF00551"/>
    </source>
</evidence>